<name>A0A4Y2QTH4_ARAVE</name>
<organism evidence="2 5">
    <name type="scientific">Araneus ventricosus</name>
    <name type="common">Orbweaver spider</name>
    <name type="synonym">Epeira ventricosa</name>
    <dbReference type="NCBI Taxonomy" id="182803"/>
    <lineage>
        <taxon>Eukaryota</taxon>
        <taxon>Metazoa</taxon>
        <taxon>Ecdysozoa</taxon>
        <taxon>Arthropoda</taxon>
        <taxon>Chelicerata</taxon>
        <taxon>Arachnida</taxon>
        <taxon>Araneae</taxon>
        <taxon>Araneomorphae</taxon>
        <taxon>Entelegynae</taxon>
        <taxon>Araneoidea</taxon>
        <taxon>Araneidae</taxon>
        <taxon>Araneus</taxon>
    </lineage>
</organism>
<evidence type="ECO:0008006" key="6">
    <source>
        <dbReference type="Google" id="ProtNLM"/>
    </source>
</evidence>
<dbReference type="EMBL" id="BGPR01015522">
    <property type="protein sequence ID" value="GBN69593.1"/>
    <property type="molecule type" value="Genomic_DNA"/>
</dbReference>
<sequence length="112" mass="12945">MFKKTETPADYEIRSVISLSTARNVKTADMHHSIFEVYGDNAMSDSKVRKLVRLFKKVGETSKSNRILTGHLQSIAKYWQLCFGTGRVCCYSTFYNKGLLFRHLKNFLSDMH</sequence>
<evidence type="ECO:0000313" key="5">
    <source>
        <dbReference type="Proteomes" id="UP000499080"/>
    </source>
</evidence>
<proteinExistence type="predicted"/>
<evidence type="ECO:0000313" key="1">
    <source>
        <dbReference type="EMBL" id="GBN66678.1"/>
    </source>
</evidence>
<protein>
    <recommendedName>
        <fullName evidence="6">Mos1 transposase HTH domain-containing protein</fullName>
    </recommendedName>
</protein>
<keyword evidence="5" id="KW-1185">Reference proteome</keyword>
<dbReference type="EMBL" id="BGPR01014784">
    <property type="protein sequence ID" value="GBN66678.1"/>
    <property type="molecule type" value="Genomic_DNA"/>
</dbReference>
<comment type="caution">
    <text evidence="2">The sequence shown here is derived from an EMBL/GenBank/DDBJ whole genome shotgun (WGS) entry which is preliminary data.</text>
</comment>
<dbReference type="Proteomes" id="UP000499080">
    <property type="component" value="Unassembled WGS sequence"/>
</dbReference>
<evidence type="ECO:0000313" key="4">
    <source>
        <dbReference type="EMBL" id="GBN69621.1"/>
    </source>
</evidence>
<dbReference type="EMBL" id="BGPR01014788">
    <property type="protein sequence ID" value="GBN66692.1"/>
    <property type="molecule type" value="Genomic_DNA"/>
</dbReference>
<evidence type="ECO:0000313" key="3">
    <source>
        <dbReference type="EMBL" id="GBN69593.1"/>
    </source>
</evidence>
<dbReference type="AlphaFoldDB" id="A0A4Y2QTH4"/>
<gene>
    <name evidence="3" type="ORF">AVEN_105244_1</name>
    <name evidence="1" type="ORF">AVEN_115780_1</name>
    <name evidence="2" type="ORF">AVEN_245302_1</name>
    <name evidence="4" type="ORF">AVEN_4686_1</name>
</gene>
<accession>A0A4Y2QTH4</accession>
<reference evidence="2 5" key="1">
    <citation type="journal article" date="2019" name="Sci. Rep.">
        <title>Orb-weaving spider Araneus ventricosus genome elucidates the spidroin gene catalogue.</title>
        <authorList>
            <person name="Kono N."/>
            <person name="Nakamura H."/>
            <person name="Ohtoshi R."/>
            <person name="Moran D.A.P."/>
            <person name="Shinohara A."/>
            <person name="Yoshida Y."/>
            <person name="Fujiwara M."/>
            <person name="Mori M."/>
            <person name="Tomita M."/>
            <person name="Arakawa K."/>
        </authorList>
    </citation>
    <scope>NUCLEOTIDE SEQUENCE [LARGE SCALE GENOMIC DNA]</scope>
</reference>
<dbReference type="EMBL" id="BGPR01015526">
    <property type="protein sequence ID" value="GBN69621.1"/>
    <property type="molecule type" value="Genomic_DNA"/>
</dbReference>
<evidence type="ECO:0000313" key="2">
    <source>
        <dbReference type="EMBL" id="GBN66692.1"/>
    </source>
</evidence>